<keyword evidence="2" id="KW-0812">Transmembrane</keyword>
<name>A0ABP5UNJ7_9ACTN</name>
<dbReference type="EMBL" id="BAAARB010000013">
    <property type="protein sequence ID" value="GAA2384480.1"/>
    <property type="molecule type" value="Genomic_DNA"/>
</dbReference>
<keyword evidence="4" id="KW-1185">Reference proteome</keyword>
<dbReference type="RefSeq" id="WP_346076661.1">
    <property type="nucleotide sequence ID" value="NZ_BAAARB010000013.1"/>
</dbReference>
<feature type="compositionally biased region" description="Polar residues" evidence="1">
    <location>
        <begin position="298"/>
        <end position="309"/>
    </location>
</feature>
<gene>
    <name evidence="3" type="ORF">GCM10009855_25920</name>
</gene>
<feature type="region of interest" description="Disordered" evidence="1">
    <location>
        <begin position="223"/>
        <end position="253"/>
    </location>
</feature>
<reference evidence="4" key="1">
    <citation type="journal article" date="2019" name="Int. J. Syst. Evol. Microbiol.">
        <title>The Global Catalogue of Microorganisms (GCM) 10K type strain sequencing project: providing services to taxonomists for standard genome sequencing and annotation.</title>
        <authorList>
            <consortium name="The Broad Institute Genomics Platform"/>
            <consortium name="The Broad Institute Genome Sequencing Center for Infectious Disease"/>
            <person name="Wu L."/>
            <person name="Ma J."/>
        </authorList>
    </citation>
    <scope>NUCLEOTIDE SEQUENCE [LARGE SCALE GENOMIC DNA]</scope>
    <source>
        <strain evidence="4">JCM 16227</strain>
    </source>
</reference>
<feature type="compositionally biased region" description="Pro residues" evidence="1">
    <location>
        <begin position="373"/>
        <end position="384"/>
    </location>
</feature>
<feature type="compositionally biased region" description="Acidic residues" evidence="1">
    <location>
        <begin position="229"/>
        <end position="241"/>
    </location>
</feature>
<accession>A0ABP5UNJ7</accession>
<evidence type="ECO:0000313" key="4">
    <source>
        <dbReference type="Proteomes" id="UP001501170"/>
    </source>
</evidence>
<feature type="compositionally biased region" description="Low complexity" evidence="1">
    <location>
        <begin position="325"/>
        <end position="334"/>
    </location>
</feature>
<organism evidence="3 4">
    <name type="scientific">Gordonia cholesterolivorans</name>
    <dbReference type="NCBI Taxonomy" id="559625"/>
    <lineage>
        <taxon>Bacteria</taxon>
        <taxon>Bacillati</taxon>
        <taxon>Actinomycetota</taxon>
        <taxon>Actinomycetes</taxon>
        <taxon>Mycobacteriales</taxon>
        <taxon>Gordoniaceae</taxon>
        <taxon>Gordonia</taxon>
    </lineage>
</organism>
<keyword evidence="2" id="KW-0472">Membrane</keyword>
<evidence type="ECO:0000256" key="1">
    <source>
        <dbReference type="SAM" id="MobiDB-lite"/>
    </source>
</evidence>
<proteinExistence type="predicted"/>
<feature type="compositionally biased region" description="Pro residues" evidence="1">
    <location>
        <begin position="335"/>
        <end position="344"/>
    </location>
</feature>
<comment type="caution">
    <text evidence="3">The sequence shown here is derived from an EMBL/GenBank/DDBJ whole genome shotgun (WGS) entry which is preliminary data.</text>
</comment>
<evidence type="ECO:0000256" key="2">
    <source>
        <dbReference type="SAM" id="Phobius"/>
    </source>
</evidence>
<feature type="transmembrane region" description="Helical" evidence="2">
    <location>
        <begin position="262"/>
        <end position="281"/>
    </location>
</feature>
<sequence>MTGPLSRPPAWLADFDLPGDPTGAVIALDLRPTGLWAARIENGAVIASEVEERIHPDVLDARIAAYLRDTGRVDAAAPEVFAELVTLVGRARASLAGRDSALILGDEHIRVLTLTLDDVVEATVPEANRAHGMVVELAGALPVDAIALGPGDTAWPGLSESLTERGFSVIAPGDDFPATFGGDDEPTETLAPVPAPPPIRAWDAGAADPGLIDPADYGLDRFGNALPDVYDDAEGAEEPPAEEPAPADAAVEPQPGMRGRMIVVAALALLAIGGGGVALAMNAHETSGPDRSAAESATRPTARTSNTASEPVRVPGSVDPRDVAAARAPLARYTTPPPPPPPPKTTRRTPTEAQTGPAPPAPPPENRRRTIPNPIPGLPPIVIG</sequence>
<evidence type="ECO:0000313" key="3">
    <source>
        <dbReference type="EMBL" id="GAA2384480.1"/>
    </source>
</evidence>
<keyword evidence="2" id="KW-1133">Transmembrane helix</keyword>
<dbReference type="Proteomes" id="UP001501170">
    <property type="component" value="Unassembled WGS sequence"/>
</dbReference>
<protein>
    <submittedName>
        <fullName evidence="3">Uncharacterized protein</fullName>
    </submittedName>
</protein>
<feature type="compositionally biased region" description="Low complexity" evidence="1">
    <location>
        <begin position="244"/>
        <end position="253"/>
    </location>
</feature>
<feature type="region of interest" description="Disordered" evidence="1">
    <location>
        <begin position="286"/>
        <end position="384"/>
    </location>
</feature>